<comment type="function">
    <text evidence="2">May play the central regulatory role in sporulation. It may be an element of the effector pathway responsible for the activation of sporulation genes in response to nutritional stress. Spo0A may act in concert with spo0H (a sigma factor) to control the expression of some genes that are critical to the sporulation process.</text>
</comment>
<dbReference type="KEGG" id="eel:EUBELI_01144"/>
<dbReference type="EMBL" id="CP001104">
    <property type="protein sequence ID" value="ACR72144.1"/>
    <property type="molecule type" value="Genomic_DNA"/>
</dbReference>
<feature type="domain" description="HTH LytTR-type" evidence="5">
    <location>
        <begin position="133"/>
        <end position="196"/>
    </location>
</feature>
<evidence type="ECO:0000256" key="3">
    <source>
        <dbReference type="PROSITE-ProRule" id="PRU00169"/>
    </source>
</evidence>
<dbReference type="RefSeq" id="WP_012739379.1">
    <property type="nucleotide sequence ID" value="NC_012778.1"/>
</dbReference>
<dbReference type="SUPFAM" id="SSF52172">
    <property type="entry name" value="CheY-like"/>
    <property type="match status" value="1"/>
</dbReference>
<dbReference type="GO" id="GO:0000156">
    <property type="term" value="F:phosphorelay response regulator activity"/>
    <property type="evidence" value="ECO:0007669"/>
    <property type="project" value="InterPro"/>
</dbReference>
<keyword evidence="3" id="KW-0597">Phosphoprotein</keyword>
<dbReference type="Gene3D" id="2.40.50.1020">
    <property type="entry name" value="LytTr DNA-binding domain"/>
    <property type="match status" value="1"/>
</dbReference>
<dbReference type="HOGENOM" id="CLU_000445_14_2_9"/>
<evidence type="ECO:0000256" key="1">
    <source>
        <dbReference type="ARBA" id="ARBA00018672"/>
    </source>
</evidence>
<dbReference type="InterPro" id="IPR007492">
    <property type="entry name" value="LytTR_DNA-bd_dom"/>
</dbReference>
<feature type="domain" description="Response regulatory" evidence="4">
    <location>
        <begin position="4"/>
        <end position="124"/>
    </location>
</feature>
<evidence type="ECO:0000256" key="2">
    <source>
        <dbReference type="ARBA" id="ARBA00024867"/>
    </source>
</evidence>
<keyword evidence="7" id="KW-1185">Reference proteome</keyword>
<dbReference type="Pfam" id="PF00072">
    <property type="entry name" value="Response_reg"/>
    <property type="match status" value="1"/>
</dbReference>
<dbReference type="PANTHER" id="PTHR37299:SF1">
    <property type="entry name" value="STAGE 0 SPORULATION PROTEIN A HOMOLOG"/>
    <property type="match status" value="1"/>
</dbReference>
<dbReference type="GO" id="GO:0003677">
    <property type="term" value="F:DNA binding"/>
    <property type="evidence" value="ECO:0007669"/>
    <property type="project" value="InterPro"/>
</dbReference>
<evidence type="ECO:0000313" key="6">
    <source>
        <dbReference type="EMBL" id="ACR72144.1"/>
    </source>
</evidence>
<dbReference type="InterPro" id="IPR011006">
    <property type="entry name" value="CheY-like_superfamily"/>
</dbReference>
<dbReference type="PROSITE" id="PS50930">
    <property type="entry name" value="HTH_LYTTR"/>
    <property type="match status" value="1"/>
</dbReference>
<dbReference type="PANTHER" id="PTHR37299">
    <property type="entry name" value="TRANSCRIPTIONAL REGULATOR-RELATED"/>
    <property type="match status" value="1"/>
</dbReference>
<feature type="modified residue" description="4-aspartylphosphate" evidence="3">
    <location>
        <position position="61"/>
    </location>
</feature>
<dbReference type="SMART" id="SM00448">
    <property type="entry name" value="REC"/>
    <property type="match status" value="1"/>
</dbReference>
<proteinExistence type="predicted"/>
<dbReference type="InterPro" id="IPR046947">
    <property type="entry name" value="LytR-like"/>
</dbReference>
<protein>
    <recommendedName>
        <fullName evidence="1">Stage 0 sporulation protein A homolog</fullName>
    </recommendedName>
</protein>
<dbReference type="Proteomes" id="UP000001476">
    <property type="component" value="Chromosome"/>
</dbReference>
<name>C4Z0N1_LACE2</name>
<evidence type="ECO:0000313" key="7">
    <source>
        <dbReference type="Proteomes" id="UP000001476"/>
    </source>
</evidence>
<sequence length="239" mass="28021">MGYNIAICDDDNLMAQNIKNSMLHEFSNKGWQDVTIDYYEDGVRLLSSIEADNSYRVVLLDINMEPMDGFQIAEQIAKSNSKILIVFVTSHEETVYDSFDYMPFYFIRKSRYEISVKRVVNKIIDRENHEKKIMVESKDGLVAIDTANIIYAVSQDHYITIFTTDDNYVIRKSMTELENELKNYFINRAHKKYLVNYRFVKKINSSTGEVLLVTGETIRLGRNYKDIFEKGLVLYYRTL</sequence>
<dbReference type="STRING" id="515620.EUBELI_01144"/>
<dbReference type="eggNOG" id="COG3279">
    <property type="taxonomic scope" value="Bacteria"/>
</dbReference>
<dbReference type="AlphaFoldDB" id="C4Z0N1"/>
<dbReference type="Pfam" id="PF04397">
    <property type="entry name" value="LytTR"/>
    <property type="match status" value="1"/>
</dbReference>
<accession>C4Z0N1</accession>
<dbReference type="PROSITE" id="PS50110">
    <property type="entry name" value="RESPONSE_REGULATORY"/>
    <property type="match status" value="1"/>
</dbReference>
<dbReference type="SMART" id="SM00850">
    <property type="entry name" value="LytTR"/>
    <property type="match status" value="1"/>
</dbReference>
<dbReference type="InterPro" id="IPR001789">
    <property type="entry name" value="Sig_transdc_resp-reg_receiver"/>
</dbReference>
<organism evidence="6 7">
    <name type="scientific">Lachnospira eligens (strain ATCC 27750 / DSM 3376 / VPI C15-48 / C15-B4)</name>
    <name type="common">Eubacterium eligens</name>
    <dbReference type="NCBI Taxonomy" id="515620"/>
    <lineage>
        <taxon>Bacteria</taxon>
        <taxon>Bacillati</taxon>
        <taxon>Bacillota</taxon>
        <taxon>Clostridia</taxon>
        <taxon>Lachnospirales</taxon>
        <taxon>Lachnospiraceae</taxon>
        <taxon>Lachnospira</taxon>
    </lineage>
</organism>
<dbReference type="Gene3D" id="3.40.50.2300">
    <property type="match status" value="1"/>
</dbReference>
<gene>
    <name evidence="6" type="ordered locus">EUBELI_01144</name>
</gene>
<evidence type="ECO:0000259" key="4">
    <source>
        <dbReference type="PROSITE" id="PS50110"/>
    </source>
</evidence>
<evidence type="ECO:0000259" key="5">
    <source>
        <dbReference type="PROSITE" id="PS50930"/>
    </source>
</evidence>
<dbReference type="GeneID" id="41355869"/>
<reference evidence="6 7" key="1">
    <citation type="journal article" date="2009" name="Proc. Natl. Acad. Sci. U.S.A.">
        <title>Characterizing a model human gut microbiota composed of members of its two dominant bacterial phyla.</title>
        <authorList>
            <person name="Mahowald M.A."/>
            <person name="Rey F.E."/>
            <person name="Seedorf H."/>
            <person name="Turnbaugh P.J."/>
            <person name="Fulton R.S."/>
            <person name="Wollam A."/>
            <person name="Shah N."/>
            <person name="Wang C."/>
            <person name="Magrini V."/>
            <person name="Wilson R.K."/>
            <person name="Cantarel B.L."/>
            <person name="Coutinho P.M."/>
            <person name="Henrissat B."/>
            <person name="Crock L.W."/>
            <person name="Russell A."/>
            <person name="Verberkmoes N.C."/>
            <person name="Hettich R.L."/>
            <person name="Gordon J.I."/>
        </authorList>
    </citation>
    <scope>NUCLEOTIDE SEQUENCE [LARGE SCALE GENOMIC DNA]</scope>
    <source>
        <strain evidence="7">ATCC 27750 / DSM 3376 / VPI C15-48 / C15-B4</strain>
    </source>
</reference>